<evidence type="ECO:0000313" key="2">
    <source>
        <dbReference type="EMBL" id="MBC8361941.1"/>
    </source>
</evidence>
<keyword evidence="1" id="KW-1133">Transmembrane helix</keyword>
<accession>A0A8J6TN00</accession>
<organism evidence="2 3">
    <name type="scientific">Candidatus Desulfatibia profunda</name>
    <dbReference type="NCBI Taxonomy" id="2841695"/>
    <lineage>
        <taxon>Bacteria</taxon>
        <taxon>Pseudomonadati</taxon>
        <taxon>Thermodesulfobacteriota</taxon>
        <taxon>Desulfobacteria</taxon>
        <taxon>Desulfobacterales</taxon>
        <taxon>Desulfobacterales incertae sedis</taxon>
        <taxon>Candidatus Desulfatibia</taxon>
    </lineage>
</organism>
<feature type="transmembrane region" description="Helical" evidence="1">
    <location>
        <begin position="38"/>
        <end position="59"/>
    </location>
</feature>
<protein>
    <submittedName>
        <fullName evidence="2">Uncharacterized protein</fullName>
    </submittedName>
</protein>
<keyword evidence="1" id="KW-0472">Membrane</keyword>
<dbReference type="Proteomes" id="UP000603434">
    <property type="component" value="Unassembled WGS sequence"/>
</dbReference>
<dbReference type="EMBL" id="JACNJH010000160">
    <property type="protein sequence ID" value="MBC8361941.1"/>
    <property type="molecule type" value="Genomic_DNA"/>
</dbReference>
<name>A0A8J6TN00_9BACT</name>
<comment type="caution">
    <text evidence="2">The sequence shown here is derived from an EMBL/GenBank/DDBJ whole genome shotgun (WGS) entry which is preliminary data.</text>
</comment>
<dbReference type="AlphaFoldDB" id="A0A8J6TN00"/>
<evidence type="ECO:0000313" key="3">
    <source>
        <dbReference type="Proteomes" id="UP000603434"/>
    </source>
</evidence>
<reference evidence="2 3" key="1">
    <citation type="submission" date="2020-08" db="EMBL/GenBank/DDBJ databases">
        <title>Bridging the membrane lipid divide: bacteria of the FCB group superphylum have the potential to synthesize archaeal ether lipids.</title>
        <authorList>
            <person name="Villanueva L."/>
            <person name="Von Meijenfeldt F.A.B."/>
            <person name="Westbye A.B."/>
            <person name="Yadav S."/>
            <person name="Hopmans E.C."/>
            <person name="Dutilh B.E."/>
            <person name="Sinninghe Damste J.S."/>
        </authorList>
    </citation>
    <scope>NUCLEOTIDE SEQUENCE [LARGE SCALE GENOMIC DNA]</scope>
    <source>
        <strain evidence="2">NIOZ-UU30</strain>
    </source>
</reference>
<gene>
    <name evidence="2" type="ORF">H8E23_11130</name>
</gene>
<proteinExistence type="predicted"/>
<keyword evidence="1" id="KW-0812">Transmembrane</keyword>
<feature type="transmembrane region" description="Helical" evidence="1">
    <location>
        <begin position="6"/>
        <end position="26"/>
    </location>
</feature>
<evidence type="ECO:0000256" key="1">
    <source>
        <dbReference type="SAM" id="Phobius"/>
    </source>
</evidence>
<sequence length="65" mass="7120">MNTPTTIVTVLTLWLVMGLGFLAEYVNARRQGKSLFEAWASYEGLLFILSVAVPLVILIHRAASG</sequence>